<evidence type="ECO:0000313" key="5">
    <source>
        <dbReference type="EMBL" id="KAF5690149.1"/>
    </source>
</evidence>
<dbReference type="Proteomes" id="UP000562682">
    <property type="component" value="Unassembled WGS sequence"/>
</dbReference>
<dbReference type="InterPro" id="IPR021858">
    <property type="entry name" value="Fun_TF"/>
</dbReference>
<evidence type="ECO:0000313" key="6">
    <source>
        <dbReference type="Proteomes" id="UP000562682"/>
    </source>
</evidence>
<protein>
    <submittedName>
        <fullName evidence="5">C6 zinc finger domain-containing protein</fullName>
    </submittedName>
</protein>
<evidence type="ECO:0000256" key="3">
    <source>
        <dbReference type="SAM" id="MobiDB-lite"/>
    </source>
</evidence>
<dbReference type="GO" id="GO:0000981">
    <property type="term" value="F:DNA-binding transcription factor activity, RNA polymerase II-specific"/>
    <property type="evidence" value="ECO:0007669"/>
    <property type="project" value="InterPro"/>
</dbReference>
<dbReference type="GO" id="GO:0008270">
    <property type="term" value="F:zinc ion binding"/>
    <property type="evidence" value="ECO:0007669"/>
    <property type="project" value="InterPro"/>
</dbReference>
<gene>
    <name evidence="5" type="ORF">FDENT_4039</name>
</gene>
<comment type="subcellular location">
    <subcellularLocation>
        <location evidence="1">Nucleus</location>
    </subcellularLocation>
</comment>
<dbReference type="AlphaFoldDB" id="A0A8H5UMU1"/>
<feature type="compositionally biased region" description="Low complexity" evidence="3">
    <location>
        <begin position="34"/>
        <end position="44"/>
    </location>
</feature>
<reference evidence="5 6" key="1">
    <citation type="submission" date="2020-05" db="EMBL/GenBank/DDBJ databases">
        <title>Identification and distribution of gene clusters putatively required for synthesis of sphingolipid metabolism inhibitors in phylogenetically diverse species of the filamentous fungus Fusarium.</title>
        <authorList>
            <person name="Kim H.-S."/>
            <person name="Busman M."/>
            <person name="Brown D.W."/>
            <person name="Divon H."/>
            <person name="Uhlig S."/>
            <person name="Proctor R.H."/>
        </authorList>
    </citation>
    <scope>NUCLEOTIDE SEQUENCE [LARGE SCALE GENOMIC DNA]</scope>
    <source>
        <strain evidence="5 6">NRRL 25311</strain>
    </source>
</reference>
<dbReference type="SMART" id="SM00066">
    <property type="entry name" value="GAL4"/>
    <property type="match status" value="1"/>
</dbReference>
<organism evidence="5 6">
    <name type="scientific">Fusarium denticulatum</name>
    <dbReference type="NCBI Taxonomy" id="48507"/>
    <lineage>
        <taxon>Eukaryota</taxon>
        <taxon>Fungi</taxon>
        <taxon>Dikarya</taxon>
        <taxon>Ascomycota</taxon>
        <taxon>Pezizomycotina</taxon>
        <taxon>Sordariomycetes</taxon>
        <taxon>Hypocreomycetidae</taxon>
        <taxon>Hypocreales</taxon>
        <taxon>Nectriaceae</taxon>
        <taxon>Fusarium</taxon>
        <taxon>Fusarium fujikuroi species complex</taxon>
    </lineage>
</organism>
<dbReference type="PROSITE" id="PS00463">
    <property type="entry name" value="ZN2_CY6_FUNGAL_1"/>
    <property type="match status" value="1"/>
</dbReference>
<feature type="region of interest" description="Disordered" evidence="3">
    <location>
        <begin position="20"/>
        <end position="55"/>
    </location>
</feature>
<keyword evidence="6" id="KW-1185">Reference proteome</keyword>
<dbReference type="PANTHER" id="PTHR37534">
    <property type="entry name" value="TRANSCRIPTIONAL ACTIVATOR PROTEIN UGA3"/>
    <property type="match status" value="1"/>
</dbReference>
<dbReference type="EMBL" id="JAAOAK010000091">
    <property type="protein sequence ID" value="KAF5690149.1"/>
    <property type="molecule type" value="Genomic_DNA"/>
</dbReference>
<dbReference type="SUPFAM" id="SSF57701">
    <property type="entry name" value="Zn2/Cys6 DNA-binding domain"/>
    <property type="match status" value="1"/>
</dbReference>
<evidence type="ECO:0000259" key="4">
    <source>
        <dbReference type="PROSITE" id="PS50048"/>
    </source>
</evidence>
<dbReference type="GO" id="GO:0045944">
    <property type="term" value="P:positive regulation of transcription by RNA polymerase II"/>
    <property type="evidence" value="ECO:0007669"/>
    <property type="project" value="TreeGrafter"/>
</dbReference>
<accession>A0A8H5UMU1</accession>
<evidence type="ECO:0000256" key="1">
    <source>
        <dbReference type="ARBA" id="ARBA00004123"/>
    </source>
</evidence>
<comment type="caution">
    <text evidence="5">The sequence shown here is derived from an EMBL/GenBank/DDBJ whole genome shotgun (WGS) entry which is preliminary data.</text>
</comment>
<keyword evidence="2" id="KW-0539">Nucleus</keyword>
<dbReference type="PANTHER" id="PTHR37534:SF11">
    <property type="entry name" value="ZN(II)2CYS6 TRANSCRIPTION FACTOR (EUROFUNG)"/>
    <property type="match status" value="1"/>
</dbReference>
<dbReference type="Pfam" id="PF00172">
    <property type="entry name" value="Zn_clus"/>
    <property type="match status" value="1"/>
</dbReference>
<feature type="domain" description="Zn(2)-C6 fungal-type" evidence="4">
    <location>
        <begin position="58"/>
        <end position="88"/>
    </location>
</feature>
<dbReference type="GO" id="GO:0000976">
    <property type="term" value="F:transcription cis-regulatory region binding"/>
    <property type="evidence" value="ECO:0007669"/>
    <property type="project" value="TreeGrafter"/>
</dbReference>
<dbReference type="CDD" id="cd00067">
    <property type="entry name" value="GAL4"/>
    <property type="match status" value="1"/>
</dbReference>
<sequence length="501" mass="56590">MSTSNTRAYKVRFATGNKYQKAIDAQDPSPSPPSTISTTATSLPRNGPEAQRTNSHHGCLECRVRRVKCDETFPVCLRCQRRGSVCMASTRPAQWQIEMPWLSNMTVFKSWPGDSPPNKRLVQYWVEQGSQMLCVDRNHNPLALPLLPYLASSPSLLHAIQSISAGQMVFFSGDSLAVCLRERGSAMRLLREDLHNSGAISPVSVLTVFLLGMSASWIEPRPDSWGKEHMDGARALMKLILVDEKARQDPTTQLLAGWYLWWDMTCAFLDDTCESPDQSISQNILSLEQDHPSFHPIIGFSFELYAMVADIGRYCKRVYEHGLVDPNFDGKKIEQRLLAWSSNRGGKHIQNLSNAYRNHGLLMLYQTRRQTHLQSEKLMPLSPPTAQSEHDSNEQQKEWLSNILSLALEALENLLEIPLTEPCANFQSLPLLSAAAELTSNENDWRSKSISQFRILYSINRVPVQVWSIQLLQEIWALKDSGVSVSWLELSLAKGWKLCFS</sequence>
<dbReference type="Pfam" id="PF11951">
    <property type="entry name" value="Fungal_trans_2"/>
    <property type="match status" value="1"/>
</dbReference>
<dbReference type="GO" id="GO:0005634">
    <property type="term" value="C:nucleus"/>
    <property type="evidence" value="ECO:0007669"/>
    <property type="project" value="UniProtKB-SubCell"/>
</dbReference>
<dbReference type="InterPro" id="IPR036864">
    <property type="entry name" value="Zn2-C6_fun-type_DNA-bd_sf"/>
</dbReference>
<evidence type="ECO:0000256" key="2">
    <source>
        <dbReference type="ARBA" id="ARBA00023242"/>
    </source>
</evidence>
<dbReference type="Gene3D" id="4.10.240.10">
    <property type="entry name" value="Zn(2)-C6 fungal-type DNA-binding domain"/>
    <property type="match status" value="1"/>
</dbReference>
<name>A0A8H5UMU1_9HYPO</name>
<proteinExistence type="predicted"/>
<dbReference type="PROSITE" id="PS50048">
    <property type="entry name" value="ZN2_CY6_FUNGAL_2"/>
    <property type="match status" value="1"/>
</dbReference>
<dbReference type="InterPro" id="IPR001138">
    <property type="entry name" value="Zn2Cys6_DnaBD"/>
</dbReference>